<evidence type="ECO:0000313" key="3">
    <source>
        <dbReference type="EMBL" id="AZZ53211.1"/>
    </source>
</evidence>
<reference evidence="3 4" key="1">
    <citation type="submission" date="2018-03" db="EMBL/GenBank/DDBJ databases">
        <title>Bacteriophage NCPPB3778 and a type I-E CRISPR drive the evolution of the US Biological Select Agent, Rathayibacter toxicus.</title>
        <authorList>
            <person name="Davis E.W.II."/>
            <person name="Tabima J.F."/>
            <person name="Weisberg A.J."/>
            <person name="Dantas Lopes L."/>
            <person name="Wiseman M.S."/>
            <person name="Wiseman M.S."/>
            <person name="Pupko T."/>
            <person name="Belcher M.S."/>
            <person name="Sechler A.J."/>
            <person name="Tancos M.A."/>
            <person name="Schroeder B.K."/>
            <person name="Murray T.D."/>
            <person name="Luster D.G."/>
            <person name="Schneider W.L."/>
            <person name="Rogers E."/>
            <person name="Andreote F.D."/>
            <person name="Grunwald N.J."/>
            <person name="Putnam M.L."/>
            <person name="Chang J.H."/>
        </authorList>
    </citation>
    <scope>NUCLEOTIDE SEQUENCE [LARGE SCALE GENOMIC DNA]</scope>
    <source>
        <strain evidence="3 4">DSM 15932</strain>
    </source>
</reference>
<evidence type="ECO:0000256" key="1">
    <source>
        <dbReference type="SAM" id="MobiDB-lite"/>
    </source>
</evidence>
<dbReference type="SUPFAM" id="SSF141571">
    <property type="entry name" value="Pentapeptide repeat-like"/>
    <property type="match status" value="1"/>
</dbReference>
<keyword evidence="2" id="KW-0472">Membrane</keyword>
<dbReference type="AlphaFoldDB" id="A0A3T0T3N9"/>
<dbReference type="Proteomes" id="UP000285317">
    <property type="component" value="Chromosome"/>
</dbReference>
<evidence type="ECO:0000256" key="2">
    <source>
        <dbReference type="SAM" id="Phobius"/>
    </source>
</evidence>
<evidence type="ECO:0008006" key="5">
    <source>
        <dbReference type="Google" id="ProtNLM"/>
    </source>
</evidence>
<accession>A0A3T0T3N9</accession>
<evidence type="ECO:0000313" key="4">
    <source>
        <dbReference type="Proteomes" id="UP000285317"/>
    </source>
</evidence>
<proteinExistence type="predicted"/>
<keyword evidence="2" id="KW-1133">Transmembrane helix</keyword>
<dbReference type="PANTHER" id="PTHR14136:SF17">
    <property type="entry name" value="BTB_POZ DOMAIN-CONTAINING PROTEIN KCTD9"/>
    <property type="match status" value="1"/>
</dbReference>
<gene>
    <name evidence="3" type="ORF">C1I64_14990</name>
</gene>
<organism evidence="3 4">
    <name type="scientific">Rathayibacter festucae DSM 15932</name>
    <dbReference type="NCBI Taxonomy" id="1328866"/>
    <lineage>
        <taxon>Bacteria</taxon>
        <taxon>Bacillati</taxon>
        <taxon>Actinomycetota</taxon>
        <taxon>Actinomycetes</taxon>
        <taxon>Micrococcales</taxon>
        <taxon>Microbacteriaceae</taxon>
        <taxon>Rathayibacter</taxon>
    </lineage>
</organism>
<dbReference type="KEGG" id="rfs:C1I64_14990"/>
<feature type="region of interest" description="Disordered" evidence="1">
    <location>
        <begin position="244"/>
        <end position="280"/>
    </location>
</feature>
<dbReference type="InterPro" id="IPR001646">
    <property type="entry name" value="5peptide_repeat"/>
</dbReference>
<protein>
    <recommendedName>
        <fullName evidence="5">Pentapeptide repeat-containing protein</fullName>
    </recommendedName>
</protein>
<dbReference type="Gene3D" id="2.160.20.80">
    <property type="entry name" value="E3 ubiquitin-protein ligase SopA"/>
    <property type="match status" value="1"/>
</dbReference>
<dbReference type="EMBL" id="CP028137">
    <property type="protein sequence ID" value="AZZ53211.1"/>
    <property type="molecule type" value="Genomic_DNA"/>
</dbReference>
<feature type="compositionally biased region" description="Polar residues" evidence="1">
    <location>
        <begin position="267"/>
        <end position="280"/>
    </location>
</feature>
<feature type="transmembrane region" description="Helical" evidence="2">
    <location>
        <begin position="44"/>
        <end position="62"/>
    </location>
</feature>
<keyword evidence="2" id="KW-0812">Transmembrane</keyword>
<name>A0A3T0T3N9_9MICO</name>
<dbReference type="InterPro" id="IPR051082">
    <property type="entry name" value="Pentapeptide-BTB/POZ_domain"/>
</dbReference>
<feature type="compositionally biased region" description="Basic and acidic residues" evidence="1">
    <location>
        <begin position="252"/>
        <end position="263"/>
    </location>
</feature>
<dbReference type="PANTHER" id="PTHR14136">
    <property type="entry name" value="BTB_POZ DOMAIN-CONTAINING PROTEIN KCTD9"/>
    <property type="match status" value="1"/>
</dbReference>
<sequence>MKKHSHRYKNGYILAKGKRRAKIESAIGWSWVHIKKFCTREPPWIIRDVLVAVIIAGLVFFAQSGVDDDRASRDREIASEQASAAERAENLRFVRDRSNADSAQVRPFSSIDLQGVNLAGLSVLEADFSFANLKNSDLSRAAMDCATLQDADLSYSTLRQASLRAVRATDADFSHSKLTNSDLRRGYFLNANFIGADLHEANLANSRVDNANFSGADLTGADLTDSNFTRDQLDVLYAWDSDTNWPTGVEPPTREHNNNHPEDPLISTPSKQDDTQCLSR</sequence>
<dbReference type="Pfam" id="PF00805">
    <property type="entry name" value="Pentapeptide"/>
    <property type="match status" value="2"/>
</dbReference>